<evidence type="ECO:0000256" key="7">
    <source>
        <dbReference type="PROSITE-ProRule" id="PRU01016"/>
    </source>
</evidence>
<dbReference type="PRINTS" id="PR00105">
    <property type="entry name" value="C5METTRFRASE"/>
</dbReference>
<dbReference type="InterPro" id="IPR050390">
    <property type="entry name" value="C5-Methyltransferase"/>
</dbReference>
<name>A0A7U6GJU7_9GAMM</name>
<dbReference type="SUPFAM" id="SSF53335">
    <property type="entry name" value="S-adenosyl-L-methionine-dependent methyltransferases"/>
    <property type="match status" value="1"/>
</dbReference>
<keyword evidence="10" id="KW-1185">Reference proteome</keyword>
<dbReference type="PANTHER" id="PTHR10629:SF52">
    <property type="entry name" value="DNA (CYTOSINE-5)-METHYLTRANSFERASE 1"/>
    <property type="match status" value="1"/>
</dbReference>
<reference evidence="9 10" key="1">
    <citation type="journal article" date="2014" name="PLoS ONE">
        <title>Physiological and genomic features of a novel sulfur-oxidizing gammaproteobacterium belonging to a previously uncultivated symbiotic lineage isolated from a hydrothermal vent.</title>
        <authorList>
            <person name="Nunoura T."/>
            <person name="Takaki Y."/>
            <person name="Kazama H."/>
            <person name="Kakuta J."/>
            <person name="Shimamura S."/>
            <person name="Makita H."/>
            <person name="Hirai M."/>
            <person name="Miyazaki M."/>
            <person name="Takai K."/>
        </authorList>
    </citation>
    <scope>NUCLEOTIDE SEQUENCE [LARGE SCALE GENOMIC DNA]</scope>
    <source>
        <strain evidence="9 10">Hiromi1</strain>
    </source>
</reference>
<dbReference type="PROSITE" id="PS51679">
    <property type="entry name" value="SAM_MT_C5"/>
    <property type="match status" value="1"/>
</dbReference>
<dbReference type="GO" id="GO:0009307">
    <property type="term" value="P:DNA restriction-modification system"/>
    <property type="evidence" value="ECO:0007669"/>
    <property type="project" value="UniProtKB-KW"/>
</dbReference>
<dbReference type="Pfam" id="PF00145">
    <property type="entry name" value="DNA_methylase"/>
    <property type="match status" value="1"/>
</dbReference>
<gene>
    <name evidence="9" type="ORF">TBH_C2072</name>
</gene>
<evidence type="ECO:0000256" key="1">
    <source>
        <dbReference type="ARBA" id="ARBA00011975"/>
    </source>
</evidence>
<evidence type="ECO:0000256" key="3">
    <source>
        <dbReference type="ARBA" id="ARBA00022679"/>
    </source>
</evidence>
<evidence type="ECO:0000256" key="4">
    <source>
        <dbReference type="ARBA" id="ARBA00022691"/>
    </source>
</evidence>
<evidence type="ECO:0000256" key="2">
    <source>
        <dbReference type="ARBA" id="ARBA00022603"/>
    </source>
</evidence>
<dbReference type="GO" id="GO:0003677">
    <property type="term" value="F:DNA binding"/>
    <property type="evidence" value="ECO:0007669"/>
    <property type="project" value="TreeGrafter"/>
</dbReference>
<dbReference type="InterPro" id="IPR001525">
    <property type="entry name" value="C5_MeTfrase"/>
</dbReference>
<dbReference type="Gene3D" id="3.90.120.10">
    <property type="entry name" value="DNA Methylase, subunit A, domain 2"/>
    <property type="match status" value="1"/>
</dbReference>
<evidence type="ECO:0000256" key="8">
    <source>
        <dbReference type="RuleBase" id="RU000416"/>
    </source>
</evidence>
<organism evidence="9 10">
    <name type="scientific">Thiolapillus brandeum</name>
    <dbReference type="NCBI Taxonomy" id="1076588"/>
    <lineage>
        <taxon>Bacteria</taxon>
        <taxon>Pseudomonadati</taxon>
        <taxon>Pseudomonadota</taxon>
        <taxon>Gammaproteobacteria</taxon>
        <taxon>Chromatiales</taxon>
        <taxon>Sedimenticolaceae</taxon>
        <taxon>Thiolapillus</taxon>
    </lineage>
</organism>
<dbReference type="Gene3D" id="3.40.50.150">
    <property type="entry name" value="Vaccinia Virus protein VP39"/>
    <property type="match status" value="1"/>
</dbReference>
<dbReference type="EC" id="2.1.1.37" evidence="1"/>
<dbReference type="NCBIfam" id="TIGR00675">
    <property type="entry name" value="dcm"/>
    <property type="match status" value="1"/>
</dbReference>
<dbReference type="EMBL" id="AP012273">
    <property type="protein sequence ID" value="BAO44986.1"/>
    <property type="molecule type" value="Genomic_DNA"/>
</dbReference>
<evidence type="ECO:0000256" key="6">
    <source>
        <dbReference type="ARBA" id="ARBA00047422"/>
    </source>
</evidence>
<keyword evidence="3 7" id="KW-0808">Transferase</keyword>
<dbReference type="Proteomes" id="UP000031631">
    <property type="component" value="Chromosome"/>
</dbReference>
<keyword evidence="2 7" id="KW-0489">Methyltransferase</keyword>
<dbReference type="PANTHER" id="PTHR10629">
    <property type="entry name" value="CYTOSINE-SPECIFIC METHYLTRANSFERASE"/>
    <property type="match status" value="1"/>
</dbReference>
<dbReference type="KEGG" id="tbn:TBH_C2072"/>
<dbReference type="GO" id="GO:0003886">
    <property type="term" value="F:DNA (cytosine-5-)-methyltransferase activity"/>
    <property type="evidence" value="ECO:0007669"/>
    <property type="project" value="UniProtKB-EC"/>
</dbReference>
<dbReference type="GO" id="GO:0032259">
    <property type="term" value="P:methylation"/>
    <property type="evidence" value="ECO:0007669"/>
    <property type="project" value="UniProtKB-KW"/>
</dbReference>
<evidence type="ECO:0000256" key="5">
    <source>
        <dbReference type="ARBA" id="ARBA00022747"/>
    </source>
</evidence>
<dbReference type="AlphaFoldDB" id="A0A7U6GJU7"/>
<accession>A0A7U6GJU7</accession>
<dbReference type="REBASE" id="77186">
    <property type="entry name" value="M.GprH1ORF2072P"/>
</dbReference>
<evidence type="ECO:0000313" key="9">
    <source>
        <dbReference type="EMBL" id="BAO44986.1"/>
    </source>
</evidence>
<dbReference type="RefSeq" id="WP_041068254.1">
    <property type="nucleotide sequence ID" value="NZ_AP012273.1"/>
</dbReference>
<comment type="similarity">
    <text evidence="7 8">Belongs to the class I-like SAM-binding methyltransferase superfamily. C5-methyltransferase family.</text>
</comment>
<proteinExistence type="inferred from homology"/>
<keyword evidence="4 7" id="KW-0949">S-adenosyl-L-methionine</keyword>
<sequence>MIRVIDLFAGPGGLGEGFSSLRDASGQGMFQICMSVEKEPSAHATLQLRAFLRQFEFGQFPSEYHDYLRGAIDQKELLDAWPKQAKAAIQETMGRPLELGKDNVAIHDRLRELKKTYPDDAWVVIGGPPCQAYSLAGRSRNRGKRDYRPEKDERNFLYREYLQVLSIVQPEVFVMENVRGMLSAKVAGRKIFHDIISDLRRPGLSCNQGQSHSLEYRIHSLVTEGDEDVLSPQDYLIRAENYGVPQTRHRVILLGVLANAHRTPQTLRNATHVTTVQETISKLPNLRGRISRGGDSPDAWKRAILEGLAKAKKELSSRNRHVYFAMQQESKNLDPNLPVKTNNYPDGKPLFEKSLSRNLKNWLSGQATVLTGHETRGHMASDLQRYFFSSCWSLLHKGSSPRSGDFPLALEPDHANWRTGQFADRFRVQGWNLPSTTITSHISKDGHYFIHPAPAQCRSLTPREAARLQTFPDDYFFMGNRTQQYVQIGNAVPPWLARQIAEVVFEFLS</sequence>
<comment type="catalytic activity">
    <reaction evidence="6">
        <text>a 2'-deoxycytidine in DNA + S-adenosyl-L-methionine = a 5-methyl-2'-deoxycytidine in DNA + S-adenosyl-L-homocysteine + H(+)</text>
        <dbReference type="Rhea" id="RHEA:13681"/>
        <dbReference type="Rhea" id="RHEA-COMP:11369"/>
        <dbReference type="Rhea" id="RHEA-COMP:11370"/>
        <dbReference type="ChEBI" id="CHEBI:15378"/>
        <dbReference type="ChEBI" id="CHEBI:57856"/>
        <dbReference type="ChEBI" id="CHEBI:59789"/>
        <dbReference type="ChEBI" id="CHEBI:85452"/>
        <dbReference type="ChEBI" id="CHEBI:85454"/>
        <dbReference type="EC" id="2.1.1.37"/>
    </reaction>
</comment>
<dbReference type="GO" id="GO:0044027">
    <property type="term" value="P:negative regulation of gene expression via chromosomal CpG island methylation"/>
    <property type="evidence" value="ECO:0007669"/>
    <property type="project" value="TreeGrafter"/>
</dbReference>
<dbReference type="InterPro" id="IPR029063">
    <property type="entry name" value="SAM-dependent_MTases_sf"/>
</dbReference>
<protein>
    <recommendedName>
        <fullName evidence="1">DNA (cytosine-5-)-methyltransferase</fullName>
        <ecNumber evidence="1">2.1.1.37</ecNumber>
    </recommendedName>
</protein>
<dbReference type="OrthoDB" id="9813719at2"/>
<evidence type="ECO:0000313" key="10">
    <source>
        <dbReference type="Proteomes" id="UP000031631"/>
    </source>
</evidence>
<feature type="active site" evidence="7">
    <location>
        <position position="130"/>
    </location>
</feature>
<keyword evidence="5" id="KW-0680">Restriction system</keyword>